<dbReference type="GO" id="GO:0004144">
    <property type="term" value="F:diacylglycerol O-acyltransferase activity"/>
    <property type="evidence" value="ECO:0007669"/>
    <property type="project" value="UniProtKB-EC"/>
</dbReference>
<dbReference type="Pfam" id="PF03007">
    <property type="entry name" value="WS_DGAT_cat"/>
    <property type="match status" value="1"/>
</dbReference>
<keyword evidence="9" id="KW-0012">Acyltransferase</keyword>
<sequence length="478" mass="51637">MERLSGPDALMLNMETRTTPMHTLKIAVIDTSRRGAPVTLDELVDVLPRYLGRFPRATQHLERLPAYQARPFWVRDKDFDVRNHLDEVTLSAPGGRAELDAVLAALAVKQLDRHRPLWALTLVHGVTGGRQAVVVRVHHAVADGLAALNTFMGATSEEGGVIEPAPIDPTSAPADRRVLGKMARAESGRLFRAIPGMVGGFARAAKIKSNTPTLPKPLTVPRNSFNTPSGAVRVCASGEIPLAAVQKIAVATETTVNGALHGVIAGAMRAELLSRGEDPGAQVSVFGVCKDITSPRTWGNEIATAAAYLRADLDDPVERVKETATSCGEAVAYRRQVGFELTEKTSAYTGRLGPVFRILAAHRMPRVMNNITTANMPGPKKTRWVGDIEVVDWVSFALAIAPADVNLTAYSYAGRITMGLVSTPESMPDPHSFLERVHDSLNEVSRALGLPESPRRDWLDTAWLAGTGSDGRKVEEKH</sequence>
<dbReference type="PANTHER" id="PTHR31650">
    <property type="entry name" value="O-ACYLTRANSFERASE (WSD1-LIKE) FAMILY PROTEIN"/>
    <property type="match status" value="1"/>
</dbReference>
<keyword evidence="7" id="KW-0319">Glycerol metabolism</keyword>
<gene>
    <name evidence="11" type="ORF">GII30_06260</name>
</gene>
<evidence type="ECO:0000256" key="8">
    <source>
        <dbReference type="ARBA" id="ARBA00023098"/>
    </source>
</evidence>
<evidence type="ECO:0000256" key="6">
    <source>
        <dbReference type="ARBA" id="ARBA00022679"/>
    </source>
</evidence>
<dbReference type="GO" id="GO:0001666">
    <property type="term" value="P:response to hypoxia"/>
    <property type="evidence" value="ECO:0007669"/>
    <property type="project" value="TreeGrafter"/>
</dbReference>
<dbReference type="InterPro" id="IPR004255">
    <property type="entry name" value="O-acyltransferase_WSD1_N"/>
</dbReference>
<dbReference type="EC" id="2.3.1.20" evidence="4"/>
<dbReference type="GO" id="GO:0071731">
    <property type="term" value="P:response to nitric oxide"/>
    <property type="evidence" value="ECO:0007669"/>
    <property type="project" value="TreeGrafter"/>
</dbReference>
<evidence type="ECO:0000256" key="10">
    <source>
        <dbReference type="ARBA" id="ARBA00048109"/>
    </source>
</evidence>
<dbReference type="Gene3D" id="3.30.559.10">
    <property type="entry name" value="Chloramphenicol acetyltransferase-like domain"/>
    <property type="match status" value="1"/>
</dbReference>
<protein>
    <recommendedName>
        <fullName evidence="4">diacylglycerol O-acyltransferase</fullName>
        <ecNumber evidence="4">2.3.1.20</ecNumber>
    </recommendedName>
</protein>
<dbReference type="GO" id="GO:0005886">
    <property type="term" value="C:plasma membrane"/>
    <property type="evidence" value="ECO:0007669"/>
    <property type="project" value="TreeGrafter"/>
</dbReference>
<dbReference type="AlphaFoldDB" id="A0A857M980"/>
<proteinExistence type="inferred from homology"/>
<organism evidence="11">
    <name type="scientific">Gordonia amarae</name>
    <dbReference type="NCBI Taxonomy" id="36821"/>
    <lineage>
        <taxon>Bacteria</taxon>
        <taxon>Bacillati</taxon>
        <taxon>Actinomycetota</taxon>
        <taxon>Actinomycetes</taxon>
        <taxon>Mycobacteriales</taxon>
        <taxon>Gordoniaceae</taxon>
        <taxon>Gordonia</taxon>
    </lineage>
</organism>
<dbReference type="GO" id="GO:0019432">
    <property type="term" value="P:triglyceride biosynthetic process"/>
    <property type="evidence" value="ECO:0007669"/>
    <property type="project" value="UniProtKB-UniPathway"/>
</dbReference>
<dbReference type="InterPro" id="IPR045034">
    <property type="entry name" value="O-acyltransferase_WSD1-like"/>
</dbReference>
<evidence type="ECO:0000256" key="7">
    <source>
        <dbReference type="ARBA" id="ARBA00022798"/>
    </source>
</evidence>
<evidence type="ECO:0000256" key="5">
    <source>
        <dbReference type="ARBA" id="ARBA00022516"/>
    </source>
</evidence>
<evidence type="ECO:0000313" key="11">
    <source>
        <dbReference type="EMBL" id="QHN38828.1"/>
    </source>
</evidence>
<dbReference type="UniPathway" id="UPA00282"/>
<name>A0A857M980_9ACTN</name>
<dbReference type="RefSeq" id="WP_005186528.1">
    <property type="nucleotide sequence ID" value="NZ_CP045804.1"/>
</dbReference>
<evidence type="ECO:0000256" key="2">
    <source>
        <dbReference type="ARBA" id="ARBA00005189"/>
    </source>
</evidence>
<keyword evidence="6" id="KW-0808">Transferase</keyword>
<dbReference type="EMBL" id="CP045810">
    <property type="protein sequence ID" value="QHN38828.1"/>
    <property type="molecule type" value="Genomic_DNA"/>
</dbReference>
<evidence type="ECO:0000256" key="4">
    <source>
        <dbReference type="ARBA" id="ARBA00013244"/>
    </source>
</evidence>
<keyword evidence="5" id="KW-0444">Lipid biosynthesis</keyword>
<comment type="catalytic activity">
    <reaction evidence="10">
        <text>an acyl-CoA + a 1,2-diacyl-sn-glycerol = a triacyl-sn-glycerol + CoA</text>
        <dbReference type="Rhea" id="RHEA:10868"/>
        <dbReference type="ChEBI" id="CHEBI:17815"/>
        <dbReference type="ChEBI" id="CHEBI:57287"/>
        <dbReference type="ChEBI" id="CHEBI:58342"/>
        <dbReference type="ChEBI" id="CHEBI:64615"/>
        <dbReference type="EC" id="2.3.1.20"/>
    </reaction>
</comment>
<dbReference type="PANTHER" id="PTHR31650:SF1">
    <property type="entry name" value="WAX ESTER SYNTHASE_DIACYLGLYCEROL ACYLTRANSFERASE 4-RELATED"/>
    <property type="match status" value="1"/>
</dbReference>
<reference evidence="11" key="1">
    <citation type="journal article" date="2021" name="Nat. Microbiol.">
        <title>Cocultivation of an ultrasmall environmental parasitic bacterium with lytic ability against bacteria associated with wastewater foams.</title>
        <authorList>
            <person name="Batinovic S."/>
            <person name="Rose J.J.A."/>
            <person name="Ratcliffe J."/>
            <person name="Seviour R.J."/>
            <person name="Petrovski S."/>
        </authorList>
    </citation>
    <scope>NUCLEOTIDE SEQUENCE</scope>
    <source>
        <strain evidence="11">CON44</strain>
    </source>
</reference>
<evidence type="ECO:0000256" key="1">
    <source>
        <dbReference type="ARBA" id="ARBA00004771"/>
    </source>
</evidence>
<dbReference type="InterPro" id="IPR009721">
    <property type="entry name" value="O-acyltransferase_WSD1_C"/>
</dbReference>
<dbReference type="GO" id="GO:0051701">
    <property type="term" value="P:biological process involved in interaction with host"/>
    <property type="evidence" value="ECO:0007669"/>
    <property type="project" value="TreeGrafter"/>
</dbReference>
<comment type="similarity">
    <text evidence="3">Belongs to the long-chain O-acyltransferase family.</text>
</comment>
<dbReference type="GO" id="GO:0006071">
    <property type="term" value="P:glycerol metabolic process"/>
    <property type="evidence" value="ECO:0007669"/>
    <property type="project" value="UniProtKB-KW"/>
</dbReference>
<dbReference type="SUPFAM" id="SSF52777">
    <property type="entry name" value="CoA-dependent acyltransferases"/>
    <property type="match status" value="1"/>
</dbReference>
<comment type="pathway">
    <text evidence="1">Glycerolipid metabolism; triacylglycerol biosynthesis.</text>
</comment>
<comment type="pathway">
    <text evidence="2">Lipid metabolism.</text>
</comment>
<evidence type="ECO:0000256" key="9">
    <source>
        <dbReference type="ARBA" id="ARBA00023315"/>
    </source>
</evidence>
<dbReference type="InterPro" id="IPR023213">
    <property type="entry name" value="CAT-like_dom_sf"/>
</dbReference>
<evidence type="ECO:0000256" key="3">
    <source>
        <dbReference type="ARBA" id="ARBA00009587"/>
    </source>
</evidence>
<keyword evidence="8" id="KW-0443">Lipid metabolism</keyword>
<dbReference type="Pfam" id="PF06974">
    <property type="entry name" value="WS_DGAT_C"/>
    <property type="match status" value="1"/>
</dbReference>
<accession>A0A857M980</accession>